<accession>A0A9P9BMK5</accession>
<dbReference type="EMBL" id="JAGTJQ010000006">
    <property type="protein sequence ID" value="KAH7029708.1"/>
    <property type="molecule type" value="Genomic_DNA"/>
</dbReference>
<keyword evidence="2" id="KW-1185">Reference proteome</keyword>
<dbReference type="AlphaFoldDB" id="A0A9P9BMK5"/>
<protein>
    <submittedName>
        <fullName evidence="1">Uncharacterized protein</fullName>
    </submittedName>
</protein>
<evidence type="ECO:0000313" key="1">
    <source>
        <dbReference type="EMBL" id="KAH7029708.1"/>
    </source>
</evidence>
<organism evidence="1 2">
    <name type="scientific">Microdochium trichocladiopsis</name>
    <dbReference type="NCBI Taxonomy" id="1682393"/>
    <lineage>
        <taxon>Eukaryota</taxon>
        <taxon>Fungi</taxon>
        <taxon>Dikarya</taxon>
        <taxon>Ascomycota</taxon>
        <taxon>Pezizomycotina</taxon>
        <taxon>Sordariomycetes</taxon>
        <taxon>Xylariomycetidae</taxon>
        <taxon>Xylariales</taxon>
        <taxon>Microdochiaceae</taxon>
        <taxon>Microdochium</taxon>
    </lineage>
</organism>
<dbReference type="GeneID" id="70186452"/>
<gene>
    <name evidence="1" type="ORF">B0I36DRAFT_350536</name>
</gene>
<sequence length="185" mass="20843">MDIAKLLCPPLKEPEAKPESTKPKVELDATIQRILQEVSVFDSDDVLWERAEYAGNPEKTTVYTLECPDRYADLITKAEQATAKASWVIQQSGREKWVVKAMFKTVVVWLKKGRITAMQGEVCCLLPCRQADSLDTPVVEVLKGEKHMRSVESLTSPILLSRGEGLWLRESAIRLLVTGFKVVER</sequence>
<reference evidence="1" key="1">
    <citation type="journal article" date="2021" name="Nat. Commun.">
        <title>Genetic determinants of endophytism in the Arabidopsis root mycobiome.</title>
        <authorList>
            <person name="Mesny F."/>
            <person name="Miyauchi S."/>
            <person name="Thiergart T."/>
            <person name="Pickel B."/>
            <person name="Atanasova L."/>
            <person name="Karlsson M."/>
            <person name="Huettel B."/>
            <person name="Barry K.W."/>
            <person name="Haridas S."/>
            <person name="Chen C."/>
            <person name="Bauer D."/>
            <person name="Andreopoulos W."/>
            <person name="Pangilinan J."/>
            <person name="LaButti K."/>
            <person name="Riley R."/>
            <person name="Lipzen A."/>
            <person name="Clum A."/>
            <person name="Drula E."/>
            <person name="Henrissat B."/>
            <person name="Kohler A."/>
            <person name="Grigoriev I.V."/>
            <person name="Martin F.M."/>
            <person name="Hacquard S."/>
        </authorList>
    </citation>
    <scope>NUCLEOTIDE SEQUENCE</scope>
    <source>
        <strain evidence="1">MPI-CAGE-CH-0230</strain>
    </source>
</reference>
<evidence type="ECO:0000313" key="2">
    <source>
        <dbReference type="Proteomes" id="UP000756346"/>
    </source>
</evidence>
<comment type="caution">
    <text evidence="1">The sequence shown here is derived from an EMBL/GenBank/DDBJ whole genome shotgun (WGS) entry which is preliminary data.</text>
</comment>
<name>A0A9P9BMK5_9PEZI</name>
<dbReference type="Proteomes" id="UP000756346">
    <property type="component" value="Unassembled WGS sequence"/>
</dbReference>
<proteinExistence type="predicted"/>
<dbReference type="RefSeq" id="XP_046011996.1">
    <property type="nucleotide sequence ID" value="XM_046156906.1"/>
</dbReference>